<comment type="similarity">
    <text evidence="1 6">Belongs to the metallo-dependent hydrolases superfamily. Adenine deaminase family.</text>
</comment>
<dbReference type="EMBL" id="DUIH01000021">
    <property type="protein sequence ID" value="HIH70278.1"/>
    <property type="molecule type" value="Genomic_DNA"/>
</dbReference>
<evidence type="ECO:0000313" key="9">
    <source>
        <dbReference type="EMBL" id="HIH70278.1"/>
    </source>
</evidence>
<evidence type="ECO:0000259" key="8">
    <source>
        <dbReference type="Pfam" id="PF13382"/>
    </source>
</evidence>
<accession>A0A832VY04</accession>
<comment type="cofactor">
    <cofactor evidence="6">
        <name>Mn(2+)</name>
        <dbReference type="ChEBI" id="CHEBI:29035"/>
    </cofactor>
</comment>
<dbReference type="InterPro" id="IPR006680">
    <property type="entry name" value="Amidohydro-rel"/>
</dbReference>
<evidence type="ECO:0000259" key="7">
    <source>
        <dbReference type="Pfam" id="PF01979"/>
    </source>
</evidence>
<keyword evidence="3 6" id="KW-0378">Hydrolase</keyword>
<evidence type="ECO:0000256" key="4">
    <source>
        <dbReference type="ARBA" id="ARBA00023211"/>
    </source>
</evidence>
<gene>
    <name evidence="6 9" type="primary">ade</name>
    <name evidence="9" type="ORF">HA299_06690</name>
</gene>
<dbReference type="SUPFAM" id="SSF51556">
    <property type="entry name" value="Metallo-dependent hydrolases"/>
    <property type="match status" value="1"/>
</dbReference>
<feature type="domain" description="Amidohydrolase-related" evidence="7">
    <location>
        <begin position="68"/>
        <end position="353"/>
    </location>
</feature>
<dbReference type="InterPro" id="IPR006679">
    <property type="entry name" value="Adenine_deam"/>
</dbReference>
<dbReference type="HAMAP" id="MF_01518">
    <property type="entry name" value="Adenine_deamin"/>
    <property type="match status" value="1"/>
</dbReference>
<dbReference type="Pfam" id="PF13382">
    <property type="entry name" value="Adenine_deam_C"/>
    <property type="match status" value="1"/>
</dbReference>
<dbReference type="GO" id="GO:0006146">
    <property type="term" value="P:adenine catabolic process"/>
    <property type="evidence" value="ECO:0007669"/>
    <property type="project" value="InterPro"/>
</dbReference>
<dbReference type="InterPro" id="IPR026912">
    <property type="entry name" value="Adenine_deam_C"/>
</dbReference>
<dbReference type="GO" id="GO:0000034">
    <property type="term" value="F:adenine deaminase activity"/>
    <property type="evidence" value="ECO:0007669"/>
    <property type="project" value="UniProtKB-UniRule"/>
</dbReference>
<sequence length="582" mass="62843">MSMSGEWEEQIRAALGEIPCELVIRDVDIVLCGAGKVAKGDIAVHRGTIVGMLEHYEAQREMDGEGMYALPGFIDGHIHLESSMLTFCEFSKLAVPHGTTALVCDPHEIANVCGLSGIEELMREAASVPLSVFFTAPSCVPATPLETSGARLDASQLEPLIVRDEVVGLAELMNMAGAIHRDPEVMLKVRAARRVHKRVDGHCPLLSGKQLNAYMMAGPSSDHESTLPEEALEKLEKGMWVMIREGSVSKNMEEVLGGLLDAHVDMRRCMLVSDDRHPLDIRKRGYFEGVLTRAIEMGVEPVEAVAMVSLNPAQYFNLDGFGEIAVGKRADIVLTDGLEDISIQRVLVGGKEVASNGKMLADVPSYRFSPALRDTVRLPPLTESSFAVRTHAEDTTRVRVIGVLEDSLITESLRWELPVVDGEIREDVDADVLRIAVVHRHGKTDSIGLGFVRGFGLNGGTIGSTVAHDSHNLVLVGARKRDMLVAAQHLASVGGGFVAVRDGDVVASLQLELAGLMTTASSEEVSTGLDELHRVVAGWGCPLSSPFMTLSFMCLPPIPHLKLTDVGLVEDFSLVSLEVSSL</sequence>
<reference evidence="9" key="1">
    <citation type="journal article" date="2020" name="bioRxiv">
        <title>A rank-normalized archaeal taxonomy based on genome phylogeny resolves widespread incomplete and uneven classifications.</title>
        <authorList>
            <person name="Rinke C."/>
            <person name="Chuvochina M."/>
            <person name="Mussig A.J."/>
            <person name="Chaumeil P.-A."/>
            <person name="Waite D.W."/>
            <person name="Whitman W.B."/>
            <person name="Parks D.H."/>
            <person name="Hugenholtz P."/>
        </authorList>
    </citation>
    <scope>NUCLEOTIDE SEQUENCE</scope>
    <source>
        <strain evidence="9">UBA12518</strain>
    </source>
</reference>
<evidence type="ECO:0000256" key="1">
    <source>
        <dbReference type="ARBA" id="ARBA00006773"/>
    </source>
</evidence>
<feature type="domain" description="Adenine deaminase C-terminal" evidence="8">
    <location>
        <begin position="408"/>
        <end position="570"/>
    </location>
</feature>
<dbReference type="PANTHER" id="PTHR11113:SF2">
    <property type="entry name" value="ADENINE DEAMINASE"/>
    <property type="match status" value="1"/>
</dbReference>
<dbReference type="RefSeq" id="WP_042684600.1">
    <property type="nucleotide sequence ID" value="NZ_DUIH01000021.1"/>
</dbReference>
<dbReference type="SUPFAM" id="SSF51338">
    <property type="entry name" value="Composite domain of metallo-dependent hydrolases"/>
    <property type="match status" value="1"/>
</dbReference>
<comment type="catalytic activity">
    <reaction evidence="5 6">
        <text>adenine + H2O + H(+) = hypoxanthine + NH4(+)</text>
        <dbReference type="Rhea" id="RHEA:23688"/>
        <dbReference type="ChEBI" id="CHEBI:15377"/>
        <dbReference type="ChEBI" id="CHEBI:15378"/>
        <dbReference type="ChEBI" id="CHEBI:16708"/>
        <dbReference type="ChEBI" id="CHEBI:17368"/>
        <dbReference type="ChEBI" id="CHEBI:28938"/>
        <dbReference type="EC" id="3.5.4.2"/>
    </reaction>
</comment>
<comment type="caution">
    <text evidence="9">The sequence shown here is derived from an EMBL/GenBank/DDBJ whole genome shotgun (WGS) entry which is preliminary data.</text>
</comment>
<evidence type="ECO:0000256" key="6">
    <source>
        <dbReference type="HAMAP-Rule" id="MF_01518"/>
    </source>
</evidence>
<protein>
    <recommendedName>
        <fullName evidence="2 6">Adenine deaminase</fullName>
        <shortName evidence="6">Adenase</shortName>
        <shortName evidence="6">Adenine aminase</shortName>
        <ecNumber evidence="2 6">3.5.4.2</ecNumber>
    </recommendedName>
</protein>
<dbReference type="PANTHER" id="PTHR11113">
    <property type="entry name" value="N-ACETYLGLUCOSAMINE-6-PHOSPHATE DEACETYLASE"/>
    <property type="match status" value="1"/>
</dbReference>
<dbReference type="EC" id="3.5.4.2" evidence="2 6"/>
<dbReference type="Gene3D" id="3.20.20.140">
    <property type="entry name" value="Metal-dependent hydrolases"/>
    <property type="match status" value="1"/>
</dbReference>
<evidence type="ECO:0000256" key="3">
    <source>
        <dbReference type="ARBA" id="ARBA00022801"/>
    </source>
</evidence>
<dbReference type="Proteomes" id="UP000600363">
    <property type="component" value="Unassembled WGS sequence"/>
</dbReference>
<evidence type="ECO:0000256" key="5">
    <source>
        <dbReference type="ARBA" id="ARBA00047720"/>
    </source>
</evidence>
<proteinExistence type="inferred from homology"/>
<organism evidence="9 10">
    <name type="scientific">Methermicoccus shengliensis</name>
    <dbReference type="NCBI Taxonomy" id="660064"/>
    <lineage>
        <taxon>Archaea</taxon>
        <taxon>Methanobacteriati</taxon>
        <taxon>Methanobacteriota</taxon>
        <taxon>Stenosarchaea group</taxon>
        <taxon>Methanomicrobia</taxon>
        <taxon>Methanosarcinales</taxon>
        <taxon>Methermicoccaceae</taxon>
        <taxon>Methermicoccus</taxon>
    </lineage>
</organism>
<keyword evidence="4 6" id="KW-0464">Manganese</keyword>
<dbReference type="InterPro" id="IPR032466">
    <property type="entry name" value="Metal_Hydrolase"/>
</dbReference>
<evidence type="ECO:0000313" key="10">
    <source>
        <dbReference type="Proteomes" id="UP000600363"/>
    </source>
</evidence>
<dbReference type="Gene3D" id="2.30.40.10">
    <property type="entry name" value="Urease, subunit C, domain 1"/>
    <property type="match status" value="1"/>
</dbReference>
<dbReference type="Pfam" id="PF01979">
    <property type="entry name" value="Amidohydro_1"/>
    <property type="match status" value="1"/>
</dbReference>
<dbReference type="NCBIfam" id="TIGR01178">
    <property type="entry name" value="ade"/>
    <property type="match status" value="1"/>
</dbReference>
<evidence type="ECO:0000256" key="2">
    <source>
        <dbReference type="ARBA" id="ARBA00012782"/>
    </source>
</evidence>
<dbReference type="AlphaFoldDB" id="A0A832VY04"/>
<dbReference type="InterPro" id="IPR011059">
    <property type="entry name" value="Metal-dep_hydrolase_composite"/>
</dbReference>
<dbReference type="CDD" id="cd01295">
    <property type="entry name" value="AdeC"/>
    <property type="match status" value="1"/>
</dbReference>
<name>A0A832VY04_9EURY</name>